<dbReference type="OrthoDB" id="5355526at2759"/>
<comment type="caution">
    <text evidence="2">The sequence shown here is derived from an EMBL/GenBank/DDBJ whole genome shotgun (WGS) entry which is preliminary data.</text>
</comment>
<evidence type="ECO:0008006" key="4">
    <source>
        <dbReference type="Google" id="ProtNLM"/>
    </source>
</evidence>
<dbReference type="Proteomes" id="UP000800093">
    <property type="component" value="Unassembled WGS sequence"/>
</dbReference>
<evidence type="ECO:0000313" key="2">
    <source>
        <dbReference type="EMBL" id="KAF2263926.1"/>
    </source>
</evidence>
<reference evidence="3" key="1">
    <citation type="journal article" date="2020" name="Stud. Mycol.">
        <title>101 Dothideomycetes genomes: A test case for predicting lifestyles and emergence of pathogens.</title>
        <authorList>
            <person name="Haridas S."/>
            <person name="Albert R."/>
            <person name="Binder M."/>
            <person name="Bloem J."/>
            <person name="LaButti K."/>
            <person name="Salamov A."/>
            <person name="Andreopoulos B."/>
            <person name="Baker S."/>
            <person name="Barry K."/>
            <person name="Bills G."/>
            <person name="Bluhm B."/>
            <person name="Cannon C."/>
            <person name="Castanera R."/>
            <person name="Culley D."/>
            <person name="Daum C."/>
            <person name="Ezra D."/>
            <person name="Gonzalez J."/>
            <person name="Henrissat B."/>
            <person name="Kuo A."/>
            <person name="Liang C."/>
            <person name="Lipzen A."/>
            <person name="Lutzoni F."/>
            <person name="Magnuson J."/>
            <person name="Mondo S."/>
            <person name="Nolan M."/>
            <person name="Ohm R."/>
            <person name="Pangilinan J."/>
            <person name="Park H.-J."/>
            <person name="Ramirez L."/>
            <person name="Alfaro M."/>
            <person name="Sun H."/>
            <person name="Tritt A."/>
            <person name="Yoshinaga Y."/>
            <person name="Zwiers L.-H."/>
            <person name="Turgeon B."/>
            <person name="Goodwin S."/>
            <person name="Spatafora J."/>
            <person name="Crous P."/>
            <person name="Grigoriev I."/>
        </authorList>
    </citation>
    <scope>NUCLEOTIDE SEQUENCE [LARGE SCALE GENOMIC DNA]</scope>
    <source>
        <strain evidence="3">CBS 304.66</strain>
    </source>
</reference>
<evidence type="ECO:0000256" key="1">
    <source>
        <dbReference type="SAM" id="SignalP"/>
    </source>
</evidence>
<accession>A0A9P4K898</accession>
<sequence length="70" mass="8054">MYVFKAFFSIFHLRAALLEIDITMCIRLIEKYAVCGCIYYVHAVDPCKFYGRHAVVEQVVYVGSSCKDHA</sequence>
<protein>
    <recommendedName>
        <fullName evidence="4">Secreted protein</fullName>
    </recommendedName>
</protein>
<proteinExistence type="predicted"/>
<keyword evidence="3" id="KW-1185">Reference proteome</keyword>
<gene>
    <name evidence="2" type="ORF">CC78DRAFT_263539</name>
</gene>
<feature type="chain" id="PRO_5040373066" description="Secreted protein" evidence="1">
    <location>
        <begin position="17"/>
        <end position="70"/>
    </location>
</feature>
<name>A0A9P4K898_9PLEO</name>
<keyword evidence="1" id="KW-0732">Signal</keyword>
<organism evidence="2 3">
    <name type="scientific">Lojkania enalia</name>
    <dbReference type="NCBI Taxonomy" id="147567"/>
    <lineage>
        <taxon>Eukaryota</taxon>
        <taxon>Fungi</taxon>
        <taxon>Dikarya</taxon>
        <taxon>Ascomycota</taxon>
        <taxon>Pezizomycotina</taxon>
        <taxon>Dothideomycetes</taxon>
        <taxon>Pleosporomycetidae</taxon>
        <taxon>Pleosporales</taxon>
        <taxon>Pleosporales incertae sedis</taxon>
        <taxon>Lojkania</taxon>
    </lineage>
</organism>
<dbReference type="AlphaFoldDB" id="A0A9P4K898"/>
<evidence type="ECO:0000313" key="3">
    <source>
        <dbReference type="Proteomes" id="UP000800093"/>
    </source>
</evidence>
<dbReference type="EMBL" id="ML986621">
    <property type="protein sequence ID" value="KAF2263926.1"/>
    <property type="molecule type" value="Genomic_DNA"/>
</dbReference>
<feature type="signal peptide" evidence="1">
    <location>
        <begin position="1"/>
        <end position="16"/>
    </location>
</feature>